<proteinExistence type="predicted"/>
<dbReference type="Pfam" id="PF14117">
    <property type="entry name" value="DUF4287"/>
    <property type="match status" value="1"/>
</dbReference>
<dbReference type="OrthoDB" id="3837807at2"/>
<dbReference type="Proteomes" id="UP000460157">
    <property type="component" value="Unassembled WGS sequence"/>
</dbReference>
<evidence type="ECO:0000313" key="2">
    <source>
        <dbReference type="Proteomes" id="UP000460157"/>
    </source>
</evidence>
<reference evidence="1 2" key="1">
    <citation type="submission" date="2019-12" db="EMBL/GenBank/DDBJ databases">
        <title>Nesterenkonia muleiensis sp. nov., a novel actinobacterium isolated from sap of Populus euphratica.</title>
        <authorList>
            <person name="Wang R."/>
        </authorList>
    </citation>
    <scope>NUCLEOTIDE SEQUENCE [LARGE SCALE GENOMIC DNA]</scope>
    <source>
        <strain evidence="1 2">F10</strain>
    </source>
</reference>
<name>A0A7K1UKW1_9MICC</name>
<dbReference type="InterPro" id="IPR025629">
    <property type="entry name" value="DUF4287"/>
</dbReference>
<keyword evidence="2" id="KW-1185">Reference proteome</keyword>
<dbReference type="EMBL" id="WRPM01000088">
    <property type="protein sequence ID" value="MVT27099.1"/>
    <property type="molecule type" value="Genomic_DNA"/>
</dbReference>
<gene>
    <name evidence="1" type="ORF">GNZ21_12175</name>
</gene>
<accession>A0A7K1UKW1</accession>
<comment type="caution">
    <text evidence="1">The sequence shown here is derived from an EMBL/GenBank/DDBJ whole genome shotgun (WGS) entry which is preliminary data.</text>
</comment>
<protein>
    <submittedName>
        <fullName evidence="1">DUF4287 domain-containing protein</fullName>
    </submittedName>
</protein>
<organism evidence="1 2">
    <name type="scientific">Nesterenkonia alkaliphila</name>
    <dbReference type="NCBI Taxonomy" id="1463631"/>
    <lineage>
        <taxon>Bacteria</taxon>
        <taxon>Bacillati</taxon>
        <taxon>Actinomycetota</taxon>
        <taxon>Actinomycetes</taxon>
        <taxon>Micrococcales</taxon>
        <taxon>Micrococcaceae</taxon>
        <taxon>Nesterenkonia</taxon>
    </lineage>
</organism>
<dbReference type="AlphaFoldDB" id="A0A7K1UKW1"/>
<dbReference type="RefSeq" id="WP_157324734.1">
    <property type="nucleotide sequence ID" value="NZ_BMFX01000012.1"/>
</dbReference>
<sequence length="224" mass="24093">MTAQESLKKIRARMVKTGERYTAARAALLAAPEPIPNGSDWVSAPPHSDTVIRENTGHSWNEWVALIDAGPGREAGHTAIAAWVVAEHGVGGWWAQGVTVGYERITGLRLPGQMPDGTFTVSKTKKLDLDSTEFRELLNNDAARADLLPGLTSAARSKPGTKAPRFAIADAVSGEDLGILQFRVESASSGAKLVVTHEKLPDIQSAEVWKQYWADWLEDLAAGG</sequence>
<evidence type="ECO:0000313" key="1">
    <source>
        <dbReference type="EMBL" id="MVT27099.1"/>
    </source>
</evidence>